<proteinExistence type="predicted"/>
<organism evidence="2 3">
    <name type="scientific">Microbacterium schleiferi</name>
    <dbReference type="NCBI Taxonomy" id="69362"/>
    <lineage>
        <taxon>Bacteria</taxon>
        <taxon>Bacillati</taxon>
        <taxon>Actinomycetota</taxon>
        <taxon>Actinomycetes</taxon>
        <taxon>Micrococcales</taxon>
        <taxon>Microbacteriaceae</taxon>
        <taxon>Microbacterium</taxon>
    </lineage>
</organism>
<accession>A0A7S8MW26</accession>
<dbReference type="Gene3D" id="2.160.20.80">
    <property type="entry name" value="E3 ubiquitin-protein ligase SopA"/>
    <property type="match status" value="1"/>
</dbReference>
<evidence type="ECO:0000256" key="1">
    <source>
        <dbReference type="SAM" id="MobiDB-lite"/>
    </source>
</evidence>
<reference evidence="2 3" key="1">
    <citation type="submission" date="2020-11" db="EMBL/GenBank/DDBJ databases">
        <title>Amino acid is mineralized and recycled by bacteria in oceanic microbiome.</title>
        <authorList>
            <person name="Zheng L.Y."/>
        </authorList>
    </citation>
    <scope>NUCLEOTIDE SEQUENCE [LARGE SCALE GENOMIC DNA]</scope>
    <source>
        <strain evidence="2 3">A32-1</strain>
    </source>
</reference>
<dbReference type="EMBL" id="CP064760">
    <property type="protein sequence ID" value="QPE03435.1"/>
    <property type="molecule type" value="Genomic_DNA"/>
</dbReference>
<sequence length="222" mass="23721">MPSARRPGLRPARRAEPDLPDELTAATPAPRANVWGARIEVGSGASAAPHAVWEECRVTMAEADTVDLLDLTGSTVRDVIIDRLHAVQVTARSSRWREVEVGTARVGTLDLGAAEVAAVTFRSVRADYLNLAASQMSDVTFIDCVFGTIDAPAATLTRVTFEGCRCEELDTRDLRAEDLDLRGLDVASFTDLRGLRGATLSLPQAHAHASAFASALGIRIAD</sequence>
<dbReference type="Proteomes" id="UP000594480">
    <property type="component" value="Chromosome"/>
</dbReference>
<protein>
    <recommendedName>
        <fullName evidence="4">Pentapeptide repeat-containing protein</fullName>
    </recommendedName>
</protein>
<evidence type="ECO:0000313" key="3">
    <source>
        <dbReference type="Proteomes" id="UP000594480"/>
    </source>
</evidence>
<gene>
    <name evidence="2" type="ORF">IT882_08530</name>
</gene>
<dbReference type="AlphaFoldDB" id="A0A7S8MW26"/>
<dbReference type="SUPFAM" id="SSF141571">
    <property type="entry name" value="Pentapeptide repeat-like"/>
    <property type="match status" value="1"/>
</dbReference>
<dbReference type="RefSeq" id="WP_195691539.1">
    <property type="nucleotide sequence ID" value="NZ_CP064760.1"/>
</dbReference>
<feature type="region of interest" description="Disordered" evidence="1">
    <location>
        <begin position="1"/>
        <end position="25"/>
    </location>
</feature>
<keyword evidence="3" id="KW-1185">Reference proteome</keyword>
<dbReference type="KEGG" id="msf:IT882_08530"/>
<name>A0A7S8MW26_9MICO</name>
<evidence type="ECO:0000313" key="2">
    <source>
        <dbReference type="EMBL" id="QPE03435.1"/>
    </source>
</evidence>
<evidence type="ECO:0008006" key="4">
    <source>
        <dbReference type="Google" id="ProtNLM"/>
    </source>
</evidence>